<dbReference type="Proteomes" id="UP000184278">
    <property type="component" value="Unassembled WGS sequence"/>
</dbReference>
<proteinExistence type="predicted"/>
<evidence type="ECO:0000313" key="4">
    <source>
        <dbReference type="Proteomes" id="UP000184278"/>
    </source>
</evidence>
<dbReference type="EMBL" id="FQXK01000045">
    <property type="protein sequence ID" value="SHI88871.1"/>
    <property type="molecule type" value="Genomic_DNA"/>
</dbReference>
<evidence type="ECO:0000313" key="3">
    <source>
        <dbReference type="EMBL" id="SHI88871.1"/>
    </source>
</evidence>
<keyword evidence="1" id="KW-0472">Membrane</keyword>
<feature type="transmembrane region" description="Helical" evidence="1">
    <location>
        <begin position="141"/>
        <end position="169"/>
    </location>
</feature>
<feature type="transmembrane region" description="Helical" evidence="1">
    <location>
        <begin position="38"/>
        <end position="59"/>
    </location>
</feature>
<keyword evidence="1" id="KW-1133">Transmembrane helix</keyword>
<dbReference type="RefSeq" id="WP_073390087.1">
    <property type="nucleotide sequence ID" value="NZ_FQXK01000045.1"/>
</dbReference>
<dbReference type="OrthoDB" id="6623990at2"/>
<gene>
    <name evidence="3" type="ORF">SAMN02745229_03790</name>
</gene>
<feature type="transmembrane region" description="Helical" evidence="1">
    <location>
        <begin position="253"/>
        <end position="269"/>
    </location>
</feature>
<feature type="transmembrane region" description="Helical" evidence="1">
    <location>
        <begin position="181"/>
        <end position="202"/>
    </location>
</feature>
<feature type="transmembrane region" description="Helical" evidence="1">
    <location>
        <begin position="12"/>
        <end position="31"/>
    </location>
</feature>
<dbReference type="GeneID" id="89511369"/>
<name>A0A1M6ETN8_BUTFI</name>
<accession>A0A1M6ETN8</accession>
<dbReference type="InterPro" id="IPR002656">
    <property type="entry name" value="Acyl_transf_3_dom"/>
</dbReference>
<evidence type="ECO:0000256" key="1">
    <source>
        <dbReference type="SAM" id="Phobius"/>
    </source>
</evidence>
<keyword evidence="4" id="KW-1185">Reference proteome</keyword>
<dbReference type="GO" id="GO:0016747">
    <property type="term" value="F:acyltransferase activity, transferring groups other than amino-acyl groups"/>
    <property type="evidence" value="ECO:0007669"/>
    <property type="project" value="InterPro"/>
</dbReference>
<dbReference type="AlphaFoldDB" id="A0A1M6ETN8"/>
<evidence type="ECO:0000259" key="2">
    <source>
        <dbReference type="Pfam" id="PF01757"/>
    </source>
</evidence>
<dbReference type="STRING" id="1121131.SAMN02745229_03790"/>
<keyword evidence="1" id="KW-0812">Transmembrane</keyword>
<sequence>MSQDTRDTSLDIAKGFAEILVIFSHLNFAWLAPKTENVLMLILVSLHNTTFFFISGFLFRYSFEKYSLDQLVKKKLYSVFRLFILWGLILGCVHFLLLKGELRYHFFESFNSVWFLGELSAGYFLIVLFKKLIHSDTIISVIWISLFVVGTFISTAVGKVFLFSFIMWIGFQIRNVTNKYFGIYAAVWAAAIIVLQMSGRFWVFEVNAQPGYKLLLLELLEIYSSAILIKLVKTIRLNDFLGNFLRYVGKTSIRYYVLHFIIIYMFLSFDKSSPIMSILCFILCLIFPYVIDKCSEFKYGKWINSLF</sequence>
<dbReference type="Pfam" id="PF01757">
    <property type="entry name" value="Acyl_transf_3"/>
    <property type="match status" value="1"/>
</dbReference>
<feature type="transmembrane region" description="Helical" evidence="1">
    <location>
        <begin position="110"/>
        <end position="129"/>
    </location>
</feature>
<organism evidence="3 4">
    <name type="scientific">Butyrivibrio fibrisolvens DSM 3071</name>
    <dbReference type="NCBI Taxonomy" id="1121131"/>
    <lineage>
        <taxon>Bacteria</taxon>
        <taxon>Bacillati</taxon>
        <taxon>Bacillota</taxon>
        <taxon>Clostridia</taxon>
        <taxon>Lachnospirales</taxon>
        <taxon>Lachnospiraceae</taxon>
        <taxon>Butyrivibrio</taxon>
    </lineage>
</organism>
<feature type="domain" description="Acyltransferase 3" evidence="2">
    <location>
        <begin position="8"/>
        <end position="291"/>
    </location>
</feature>
<feature type="transmembrane region" description="Helical" evidence="1">
    <location>
        <begin position="79"/>
        <end position="98"/>
    </location>
</feature>
<reference evidence="4" key="1">
    <citation type="submission" date="2016-11" db="EMBL/GenBank/DDBJ databases">
        <authorList>
            <person name="Varghese N."/>
            <person name="Submissions S."/>
        </authorList>
    </citation>
    <scope>NUCLEOTIDE SEQUENCE [LARGE SCALE GENOMIC DNA]</scope>
    <source>
        <strain evidence="4">DSM 3071</strain>
    </source>
</reference>
<protein>
    <submittedName>
        <fullName evidence="3">Fucose 4-O-acetylase</fullName>
    </submittedName>
</protein>
<feature type="transmembrane region" description="Helical" evidence="1">
    <location>
        <begin position="214"/>
        <end position="232"/>
    </location>
</feature>
<feature type="transmembrane region" description="Helical" evidence="1">
    <location>
        <begin position="275"/>
        <end position="291"/>
    </location>
</feature>